<proteinExistence type="predicted"/>
<dbReference type="OrthoDB" id="5845898at2759"/>
<dbReference type="STRING" id="318479.A0A0N4U2R6"/>
<dbReference type="EMBL" id="UYYG01001152">
    <property type="protein sequence ID" value="VDN55377.1"/>
    <property type="molecule type" value="Genomic_DNA"/>
</dbReference>
<reference evidence="4" key="1">
    <citation type="submission" date="2017-02" db="UniProtKB">
        <authorList>
            <consortium name="WormBaseParasite"/>
        </authorList>
    </citation>
    <scope>IDENTIFICATION</scope>
</reference>
<accession>A0A0N4U2R6</accession>
<dbReference type="Proteomes" id="UP000038040">
    <property type="component" value="Unplaced"/>
</dbReference>
<dbReference type="AlphaFoldDB" id="A0A0N4U2R6"/>
<evidence type="ECO:0000313" key="1">
    <source>
        <dbReference type="EMBL" id="VDN55377.1"/>
    </source>
</evidence>
<reference evidence="1 3" key="2">
    <citation type="submission" date="2018-11" db="EMBL/GenBank/DDBJ databases">
        <authorList>
            <consortium name="Pathogen Informatics"/>
        </authorList>
    </citation>
    <scope>NUCLEOTIDE SEQUENCE [LARGE SCALE GENOMIC DNA]</scope>
</reference>
<name>A0A0N4U2R6_DRAME</name>
<evidence type="ECO:0000313" key="2">
    <source>
        <dbReference type="Proteomes" id="UP000038040"/>
    </source>
</evidence>
<protein>
    <submittedName>
        <fullName evidence="4">Ski_Sno domain-containing protein</fullName>
    </submittedName>
</protein>
<keyword evidence="3" id="KW-1185">Reference proteome</keyword>
<evidence type="ECO:0000313" key="4">
    <source>
        <dbReference type="WBParaSite" id="DME_0000099001-mRNA-1"/>
    </source>
</evidence>
<gene>
    <name evidence="1" type="ORF">DME_LOCUS5350</name>
</gene>
<evidence type="ECO:0000313" key="3">
    <source>
        <dbReference type="Proteomes" id="UP000274756"/>
    </source>
</evidence>
<dbReference type="WBParaSite" id="DME_0000099001-mRNA-1">
    <property type="protein sequence ID" value="DME_0000099001-mRNA-1"/>
    <property type="gene ID" value="DME_0000099001"/>
</dbReference>
<sequence>MKMGRATGDFLLSTQTEGLMEGFIPSEEIGDAQRVVLECNGMVEGISYTAIPVDILAAAGVDVENVSELTENQVNAALALAGSSANTIAIPSVSRQIPTKRVRVPTTQQNPADNLTMFIAEDGSLKLTSSSQQNFYVMFSHDEIFSPEQLAAHNIDVNHLSEETVHRIIQIAMPLIDMYKREYNLLLFHSGFFFRRKANETKRRKLGPNLCSTEQGQSVFNGVASIIPPDRLGLNPHGPSLSPSKVLASMDHGSEHNFSIVGEEVHVKKGNRLVPAIVRYCRTGGEFKVQFADGHFEWIGEDHLQFNGNFFLLIFHLHFHHIFVDYYYYVHLEFFFFEGIKVTSKEPSGEEVEPNFFCLVCDRKVYQKVRLKFSKHFFVLVKSFHYITKIFIQEPQYLVIRVPACDACTKRKILILDTEKADCSVQTSPLIELDSFNVNSNNYLSEQSTNPSPYFDDEAKINDQSNNIKKKMSQISLTVDSSFSASEVEQNVSTSS</sequence>
<organism evidence="2 4">
    <name type="scientific">Dracunculus medinensis</name>
    <name type="common">Guinea worm</name>
    <dbReference type="NCBI Taxonomy" id="318479"/>
    <lineage>
        <taxon>Eukaryota</taxon>
        <taxon>Metazoa</taxon>
        <taxon>Ecdysozoa</taxon>
        <taxon>Nematoda</taxon>
        <taxon>Chromadorea</taxon>
        <taxon>Rhabditida</taxon>
        <taxon>Spirurina</taxon>
        <taxon>Dracunculoidea</taxon>
        <taxon>Dracunculidae</taxon>
        <taxon>Dracunculus</taxon>
    </lineage>
</organism>
<dbReference type="Proteomes" id="UP000274756">
    <property type="component" value="Unassembled WGS sequence"/>
</dbReference>